<keyword evidence="3 4" id="KW-0964">Secreted</keyword>
<dbReference type="PRINTS" id="PR00264">
    <property type="entry name" value="INTERLEUKIN1"/>
</dbReference>
<evidence type="ECO:0000256" key="3">
    <source>
        <dbReference type="ARBA" id="ARBA00022525"/>
    </source>
</evidence>
<dbReference type="GO" id="GO:0002437">
    <property type="term" value="P:inflammatory response to antigenic stimulus"/>
    <property type="evidence" value="ECO:0007669"/>
    <property type="project" value="TreeGrafter"/>
</dbReference>
<dbReference type="GO" id="GO:0005149">
    <property type="term" value="F:interleukin-1 receptor binding"/>
    <property type="evidence" value="ECO:0007669"/>
    <property type="project" value="UniProtKB-UniRule"/>
</dbReference>
<dbReference type="AlphaFoldDB" id="A0A8C0WE32"/>
<dbReference type="SMART" id="SM00125">
    <property type="entry name" value="IL1"/>
    <property type="match status" value="1"/>
</dbReference>
<accession>A0A8C0WE32</accession>
<dbReference type="FunFam" id="2.80.10.50:FF:000013">
    <property type="entry name" value="Interleukin-1"/>
    <property type="match status" value="1"/>
</dbReference>
<dbReference type="PANTHER" id="PTHR10078:SF27">
    <property type="entry name" value="INTERLEUKIN-36 GAMMA"/>
    <property type="match status" value="1"/>
</dbReference>
<dbReference type="GO" id="GO:0071222">
    <property type="term" value="P:cellular response to lipopolysaccharide"/>
    <property type="evidence" value="ECO:0007669"/>
    <property type="project" value="TreeGrafter"/>
</dbReference>
<protein>
    <recommendedName>
        <fullName evidence="4">Interleukin-1</fullName>
    </recommendedName>
</protein>
<gene>
    <name evidence="5" type="primary">LOC109674596</name>
</gene>
<dbReference type="Gene3D" id="2.80.10.50">
    <property type="match status" value="1"/>
</dbReference>
<proteinExistence type="inferred from homology"/>
<reference evidence="5" key="1">
    <citation type="submission" date="2023-09" db="UniProtKB">
        <authorList>
            <consortium name="Ensembl"/>
        </authorList>
    </citation>
    <scope>IDENTIFICATION</scope>
</reference>
<name>A0A8C0WE32_CASCN</name>
<organism evidence="5">
    <name type="scientific">Castor canadensis</name>
    <name type="common">American beaver</name>
    <dbReference type="NCBI Taxonomy" id="51338"/>
    <lineage>
        <taxon>Eukaryota</taxon>
        <taxon>Metazoa</taxon>
        <taxon>Chordata</taxon>
        <taxon>Craniata</taxon>
        <taxon>Vertebrata</taxon>
        <taxon>Euteleostomi</taxon>
        <taxon>Mammalia</taxon>
        <taxon>Eutheria</taxon>
        <taxon>Euarchontoglires</taxon>
        <taxon>Glires</taxon>
        <taxon>Rodentia</taxon>
        <taxon>Castorimorpha</taxon>
        <taxon>Castoridae</taxon>
        <taxon>Castor</taxon>
    </lineage>
</organism>
<evidence type="ECO:0000313" key="5">
    <source>
        <dbReference type="Ensembl" id="ENSCCNP00000009332.1"/>
    </source>
</evidence>
<dbReference type="GO" id="GO:0019221">
    <property type="term" value="P:cytokine-mediated signaling pathway"/>
    <property type="evidence" value="ECO:0007669"/>
    <property type="project" value="TreeGrafter"/>
</dbReference>
<dbReference type="InterPro" id="IPR008996">
    <property type="entry name" value="IL1/FGF"/>
</dbReference>
<dbReference type="GO" id="GO:0010628">
    <property type="term" value="P:positive regulation of gene expression"/>
    <property type="evidence" value="ECO:0007669"/>
    <property type="project" value="TreeGrafter"/>
</dbReference>
<dbReference type="PANTHER" id="PTHR10078">
    <property type="entry name" value="INTERLEUKIN-1 FAMILY MEMBER"/>
    <property type="match status" value="1"/>
</dbReference>
<dbReference type="InterPro" id="IPR000975">
    <property type="entry name" value="IL-1_fam"/>
</dbReference>
<evidence type="ECO:0000256" key="4">
    <source>
        <dbReference type="RuleBase" id="RU003753"/>
    </source>
</evidence>
<dbReference type="Ensembl" id="ENSCCNT00000012287.1">
    <property type="protein sequence ID" value="ENSCCNP00000009332.1"/>
    <property type="gene ID" value="ENSCCNG00000009842.1"/>
</dbReference>
<evidence type="ECO:0000256" key="1">
    <source>
        <dbReference type="ARBA" id="ARBA00004613"/>
    </source>
</evidence>
<evidence type="ECO:0000256" key="2">
    <source>
        <dbReference type="ARBA" id="ARBA00010448"/>
    </source>
</evidence>
<dbReference type="GO" id="GO:0005125">
    <property type="term" value="F:cytokine activity"/>
    <property type="evidence" value="ECO:0007669"/>
    <property type="project" value="UniProtKB-UniRule"/>
</dbReference>
<dbReference type="SUPFAM" id="SSF50353">
    <property type="entry name" value="Cytokine"/>
    <property type="match status" value="1"/>
</dbReference>
<dbReference type="GO" id="GO:0005615">
    <property type="term" value="C:extracellular space"/>
    <property type="evidence" value="ECO:0007669"/>
    <property type="project" value="InterPro"/>
</dbReference>
<dbReference type="CDD" id="cd23300">
    <property type="entry name" value="beta-trefoil_IL36"/>
    <property type="match status" value="1"/>
</dbReference>
<dbReference type="Pfam" id="PF00340">
    <property type="entry name" value="IL1"/>
    <property type="match status" value="1"/>
</dbReference>
<sequence length="164" mass="18225">LHVSSLFVSTKTAAHNPETGRISDLDQLVWLLQDQTLMTVPLTDSVKSVTITVIPSKYPESLEQDKGNPIYMGIKSPDMCLFCESIKGQPMLKLKEGNVLDLYNQAELVKPFLFYHIMTGSTSTFESVAFPGSFIASSKKGKPIVLTSDQGKHYNTNFHLDLKN</sequence>
<comment type="subcellular location">
    <subcellularLocation>
        <location evidence="1 4">Secreted</location>
    </subcellularLocation>
</comment>
<comment type="similarity">
    <text evidence="2 4">Belongs to the IL-1 family.</text>
</comment>